<sequence>MFPFQEMASYLLADIKPLTSSENYCNWSFDMLQVLNSTMHEGMNAGLVTLGTLPCPAKLLEHWVADLSWDPADHPAGAVPTQICINAAEVTQCNREQIAWSTVNAMAQGMINSKLACQHKRHGLDSAPILWTHLEATFGTYGVTNACNMWQQIVATCFSGHHTCISSELAQLNNLIDEFLAQEIIPAGIHAILMLCAMLKSWEETQNTLLHTHHNNLAQLTPDVIGQACRIAATSNSFSIAHEASATSAKQSGIQKGGSTPKWNKQGGQNSQQQQGQQPKLQQPAADSKAPSGNREDSAP</sequence>
<evidence type="ECO:0000313" key="3">
    <source>
        <dbReference type="Proteomes" id="UP000807342"/>
    </source>
</evidence>
<dbReference type="EMBL" id="MU151486">
    <property type="protein sequence ID" value="KAF9443355.1"/>
    <property type="molecule type" value="Genomic_DNA"/>
</dbReference>
<dbReference type="Proteomes" id="UP000807342">
    <property type="component" value="Unassembled WGS sequence"/>
</dbReference>
<organism evidence="2 3">
    <name type="scientific">Macrolepiota fuliginosa MF-IS2</name>
    <dbReference type="NCBI Taxonomy" id="1400762"/>
    <lineage>
        <taxon>Eukaryota</taxon>
        <taxon>Fungi</taxon>
        <taxon>Dikarya</taxon>
        <taxon>Basidiomycota</taxon>
        <taxon>Agaricomycotina</taxon>
        <taxon>Agaricomycetes</taxon>
        <taxon>Agaricomycetidae</taxon>
        <taxon>Agaricales</taxon>
        <taxon>Agaricineae</taxon>
        <taxon>Agaricaceae</taxon>
        <taxon>Macrolepiota</taxon>
    </lineage>
</organism>
<feature type="compositionally biased region" description="Polar residues" evidence="1">
    <location>
        <begin position="246"/>
        <end position="263"/>
    </location>
</feature>
<gene>
    <name evidence="2" type="ORF">P691DRAFT_764365</name>
</gene>
<feature type="compositionally biased region" description="Low complexity" evidence="1">
    <location>
        <begin position="266"/>
        <end position="283"/>
    </location>
</feature>
<reference evidence="2" key="1">
    <citation type="submission" date="2020-11" db="EMBL/GenBank/DDBJ databases">
        <authorList>
            <consortium name="DOE Joint Genome Institute"/>
            <person name="Ahrendt S."/>
            <person name="Riley R."/>
            <person name="Andreopoulos W."/>
            <person name="Labutti K."/>
            <person name="Pangilinan J."/>
            <person name="Ruiz-Duenas F.J."/>
            <person name="Barrasa J.M."/>
            <person name="Sanchez-Garcia M."/>
            <person name="Camarero S."/>
            <person name="Miyauchi S."/>
            <person name="Serrano A."/>
            <person name="Linde D."/>
            <person name="Babiker R."/>
            <person name="Drula E."/>
            <person name="Ayuso-Fernandez I."/>
            <person name="Pacheco R."/>
            <person name="Padilla G."/>
            <person name="Ferreira P."/>
            <person name="Barriuso J."/>
            <person name="Kellner H."/>
            <person name="Castanera R."/>
            <person name="Alfaro M."/>
            <person name="Ramirez L."/>
            <person name="Pisabarro A.G."/>
            <person name="Kuo A."/>
            <person name="Tritt A."/>
            <person name="Lipzen A."/>
            <person name="He G."/>
            <person name="Yan M."/>
            <person name="Ng V."/>
            <person name="Cullen D."/>
            <person name="Martin F."/>
            <person name="Rosso M.-N."/>
            <person name="Henrissat B."/>
            <person name="Hibbett D."/>
            <person name="Martinez A.T."/>
            <person name="Grigoriev I.V."/>
        </authorList>
    </citation>
    <scope>NUCLEOTIDE SEQUENCE</scope>
    <source>
        <strain evidence="2">MF-IS2</strain>
    </source>
</reference>
<comment type="caution">
    <text evidence="2">The sequence shown here is derived from an EMBL/GenBank/DDBJ whole genome shotgun (WGS) entry which is preliminary data.</text>
</comment>
<evidence type="ECO:0000256" key="1">
    <source>
        <dbReference type="SAM" id="MobiDB-lite"/>
    </source>
</evidence>
<evidence type="ECO:0000313" key="2">
    <source>
        <dbReference type="EMBL" id="KAF9443355.1"/>
    </source>
</evidence>
<proteinExistence type="predicted"/>
<name>A0A9P5X3G8_9AGAR</name>
<dbReference type="AlphaFoldDB" id="A0A9P5X3G8"/>
<protein>
    <submittedName>
        <fullName evidence="2">Uncharacterized protein</fullName>
    </submittedName>
</protein>
<feature type="region of interest" description="Disordered" evidence="1">
    <location>
        <begin position="246"/>
        <end position="300"/>
    </location>
</feature>
<accession>A0A9P5X3G8</accession>
<keyword evidence="3" id="KW-1185">Reference proteome</keyword>